<dbReference type="EMBL" id="JAMZIH010001465">
    <property type="protein sequence ID" value="KAJ1678173.1"/>
    <property type="molecule type" value="Genomic_DNA"/>
</dbReference>
<evidence type="ECO:0000313" key="1">
    <source>
        <dbReference type="EMBL" id="KAJ1678173.1"/>
    </source>
</evidence>
<gene>
    <name evidence="1" type="ORF">EV182_004625</name>
</gene>
<protein>
    <submittedName>
        <fullName evidence="1">Uncharacterized protein</fullName>
    </submittedName>
</protein>
<keyword evidence="2" id="KW-1185">Reference proteome</keyword>
<reference evidence="1" key="1">
    <citation type="submission" date="2022-06" db="EMBL/GenBank/DDBJ databases">
        <title>Phylogenomic reconstructions and comparative analyses of Kickxellomycotina fungi.</title>
        <authorList>
            <person name="Reynolds N.K."/>
            <person name="Stajich J.E."/>
            <person name="Barry K."/>
            <person name="Grigoriev I.V."/>
            <person name="Crous P."/>
            <person name="Smith M.E."/>
        </authorList>
    </citation>
    <scope>NUCLEOTIDE SEQUENCE</scope>
    <source>
        <strain evidence="1">RSA 2271</strain>
    </source>
</reference>
<comment type="caution">
    <text evidence="1">The sequence shown here is derived from an EMBL/GenBank/DDBJ whole genome shotgun (WGS) entry which is preliminary data.</text>
</comment>
<dbReference type="Proteomes" id="UP001145114">
    <property type="component" value="Unassembled WGS sequence"/>
</dbReference>
<accession>A0ACC1HSU8</accession>
<proteinExistence type="predicted"/>
<sequence length="242" mass="26612">MDQAAASSKDSLGSKKSKKRKGRNKRRALPVTSALSDIKTGVSRKSYFGKNSKFNVLQKHSDLDNNASTVPGSLKSTNDDLRAVMRDESLSKNSHTTEASVEQNDAVEAKASLDENSMMLPMDILTQLGKPKHKKGYETGSSPLMHSRKKRRLDIQGRSKDTELSSSQRMVNEIRVQALGESANNKVAVFAANDDTSKASRFKQEQMFGGHIKRDSPLKTISKRRLSSVPQFATVVPFASSP</sequence>
<evidence type="ECO:0000313" key="2">
    <source>
        <dbReference type="Proteomes" id="UP001145114"/>
    </source>
</evidence>
<organism evidence="1 2">
    <name type="scientific">Spiromyces aspiralis</name>
    <dbReference type="NCBI Taxonomy" id="68401"/>
    <lineage>
        <taxon>Eukaryota</taxon>
        <taxon>Fungi</taxon>
        <taxon>Fungi incertae sedis</taxon>
        <taxon>Zoopagomycota</taxon>
        <taxon>Kickxellomycotina</taxon>
        <taxon>Kickxellomycetes</taxon>
        <taxon>Kickxellales</taxon>
        <taxon>Kickxellaceae</taxon>
        <taxon>Spiromyces</taxon>
    </lineage>
</organism>
<name>A0ACC1HSU8_9FUNG</name>